<comment type="caution">
    <text evidence="9">The sequence shown here is derived from an EMBL/GenBank/DDBJ whole genome shotgun (WGS) entry which is preliminary data.</text>
</comment>
<keyword evidence="3 7" id="KW-1133">Transmembrane helix</keyword>
<keyword evidence="10" id="KW-1185">Reference proteome</keyword>
<name>A0ABW2CN97_9ACTN</name>
<keyword evidence="2 7" id="KW-0812">Transmembrane</keyword>
<comment type="function">
    <text evidence="7">Functions as a peptidoglycan terminase that cleaves nascent peptidoglycan strands endolytically to terminate their elongation.</text>
</comment>
<dbReference type="Gene3D" id="3.30.1490.480">
    <property type="entry name" value="Endolytic murein transglycosylase"/>
    <property type="match status" value="1"/>
</dbReference>
<comment type="catalytic activity">
    <reaction evidence="7">
        <text>a peptidoglycan chain = a peptidoglycan chain with N-acetyl-1,6-anhydromuramyl-[peptide] at the reducing end + a peptidoglycan chain with N-acetylglucosamine at the non-reducing end.</text>
        <dbReference type="EC" id="4.2.2.29"/>
    </reaction>
</comment>
<evidence type="ECO:0000256" key="2">
    <source>
        <dbReference type="ARBA" id="ARBA00022692"/>
    </source>
</evidence>
<dbReference type="PANTHER" id="PTHR30518:SF2">
    <property type="entry name" value="ENDOLYTIC MUREIN TRANSGLYCOSYLASE"/>
    <property type="match status" value="1"/>
</dbReference>
<gene>
    <name evidence="7 9" type="primary">mltG</name>
    <name evidence="9" type="ORF">ACFQKB_25215</name>
</gene>
<comment type="similarity">
    <text evidence="7">Belongs to the transglycosylase MltG family.</text>
</comment>
<evidence type="ECO:0000313" key="9">
    <source>
        <dbReference type="EMBL" id="MFC6883079.1"/>
    </source>
</evidence>
<reference evidence="10" key="1">
    <citation type="journal article" date="2019" name="Int. J. Syst. Evol. Microbiol.">
        <title>The Global Catalogue of Microorganisms (GCM) 10K type strain sequencing project: providing services to taxonomists for standard genome sequencing and annotation.</title>
        <authorList>
            <consortium name="The Broad Institute Genomics Platform"/>
            <consortium name="The Broad Institute Genome Sequencing Center for Infectious Disease"/>
            <person name="Wu L."/>
            <person name="Ma J."/>
        </authorList>
    </citation>
    <scope>NUCLEOTIDE SEQUENCE [LARGE SCALE GENOMIC DNA]</scope>
    <source>
        <strain evidence="10">JCM 3369</strain>
    </source>
</reference>
<dbReference type="EMBL" id="JBHSXS010000017">
    <property type="protein sequence ID" value="MFC6883079.1"/>
    <property type="molecule type" value="Genomic_DNA"/>
</dbReference>
<dbReference type="Pfam" id="PF02618">
    <property type="entry name" value="YceG"/>
    <property type="match status" value="1"/>
</dbReference>
<evidence type="ECO:0000256" key="1">
    <source>
        <dbReference type="ARBA" id="ARBA00022475"/>
    </source>
</evidence>
<dbReference type="RefSeq" id="WP_160825352.1">
    <property type="nucleotide sequence ID" value="NZ_JBHSXE010000001.1"/>
</dbReference>
<dbReference type="Proteomes" id="UP001596380">
    <property type="component" value="Unassembled WGS sequence"/>
</dbReference>
<evidence type="ECO:0000256" key="7">
    <source>
        <dbReference type="HAMAP-Rule" id="MF_02065"/>
    </source>
</evidence>
<dbReference type="PANTHER" id="PTHR30518">
    <property type="entry name" value="ENDOLYTIC MUREIN TRANSGLYCOSYLASE"/>
    <property type="match status" value="1"/>
</dbReference>
<keyword evidence="6 7" id="KW-0961">Cell wall biogenesis/degradation</keyword>
<evidence type="ECO:0000256" key="3">
    <source>
        <dbReference type="ARBA" id="ARBA00022989"/>
    </source>
</evidence>
<evidence type="ECO:0000256" key="6">
    <source>
        <dbReference type="ARBA" id="ARBA00023316"/>
    </source>
</evidence>
<evidence type="ECO:0000256" key="5">
    <source>
        <dbReference type="ARBA" id="ARBA00023239"/>
    </source>
</evidence>
<dbReference type="EC" id="4.2.2.29" evidence="7"/>
<feature type="compositionally biased region" description="Basic residues" evidence="8">
    <location>
        <begin position="28"/>
        <end position="42"/>
    </location>
</feature>
<comment type="subcellular location">
    <subcellularLocation>
        <location evidence="7">Cell membrane</location>
        <topology evidence="7">Single-pass membrane protein</topology>
    </subcellularLocation>
</comment>
<protein>
    <recommendedName>
        <fullName evidence="7">Endolytic murein transglycosylase</fullName>
        <ecNumber evidence="7">4.2.2.29</ecNumber>
    </recommendedName>
    <alternativeName>
        <fullName evidence="7">Peptidoglycan lytic transglycosylase</fullName>
    </alternativeName>
    <alternativeName>
        <fullName evidence="7">Peptidoglycan polymerization terminase</fullName>
    </alternativeName>
</protein>
<evidence type="ECO:0000256" key="8">
    <source>
        <dbReference type="SAM" id="MobiDB-lite"/>
    </source>
</evidence>
<feature type="transmembrane region" description="Helical" evidence="7">
    <location>
        <begin position="46"/>
        <end position="70"/>
    </location>
</feature>
<evidence type="ECO:0000256" key="4">
    <source>
        <dbReference type="ARBA" id="ARBA00023136"/>
    </source>
</evidence>
<keyword evidence="5 7" id="KW-0456">Lyase</keyword>
<organism evidence="9 10">
    <name type="scientific">Actinomadura yumaensis</name>
    <dbReference type="NCBI Taxonomy" id="111807"/>
    <lineage>
        <taxon>Bacteria</taxon>
        <taxon>Bacillati</taxon>
        <taxon>Actinomycetota</taxon>
        <taxon>Actinomycetes</taxon>
        <taxon>Streptosporangiales</taxon>
        <taxon>Thermomonosporaceae</taxon>
        <taxon>Actinomadura</taxon>
    </lineage>
</organism>
<accession>A0ABW2CN97</accession>
<feature type="region of interest" description="Disordered" evidence="8">
    <location>
        <begin position="1"/>
        <end position="42"/>
    </location>
</feature>
<keyword evidence="1 7" id="KW-1003">Cell membrane</keyword>
<sequence length="390" mass="43733">MNDLNLFSDPYGEGAQQQPYHDEPPGRRERRRTRRRQKRRRRNGRAAALFALAFVVAVFGTGGVLGYAWLDNRMHPPDYSGQGGGNVTVQIKDGDSGSVIAVTLQQHRVVKSSRAFLKVYGKETRASGIQPGFYRMRLKMSSKAAMALLLDPKSRAGNQITVFEGMRAVEVYRLIAKKTGIPLRDFQKAAARPQDFGLPSYAKGKVEGYLYPGRYDLDPNGSAKQILKQMVERFTKEAEQVDLETKAEQAGMSPATLVTMASLIQAEGGRASDFPKISRVIRNRLSRHMRLQFDTTVLYALNRRTLTVTHNDLKTQSPYNTYLHDGLPPGPISNPGPEAIEAAVKPDSGSWLYFIATNPSKKITEFTDDPAEFERLKKKFEQWQQEHPGN</sequence>
<dbReference type="CDD" id="cd08010">
    <property type="entry name" value="MltG_like"/>
    <property type="match status" value="1"/>
</dbReference>
<proteinExistence type="inferred from homology"/>
<keyword evidence="4 7" id="KW-0472">Membrane</keyword>
<dbReference type="NCBIfam" id="TIGR00247">
    <property type="entry name" value="endolytic transglycosylase MltG"/>
    <property type="match status" value="1"/>
</dbReference>
<feature type="site" description="Important for catalytic activity" evidence="7">
    <location>
        <position position="267"/>
    </location>
</feature>
<dbReference type="InterPro" id="IPR003770">
    <property type="entry name" value="MLTG-like"/>
</dbReference>
<evidence type="ECO:0000313" key="10">
    <source>
        <dbReference type="Proteomes" id="UP001596380"/>
    </source>
</evidence>
<dbReference type="HAMAP" id="MF_02065">
    <property type="entry name" value="MltG"/>
    <property type="match status" value="1"/>
</dbReference>